<dbReference type="EMBL" id="NESQ01000374">
    <property type="protein sequence ID" value="PUU73477.1"/>
    <property type="molecule type" value="Genomic_DNA"/>
</dbReference>
<name>A0A2T6ZDA3_TUBBO</name>
<organism evidence="3 4">
    <name type="scientific">Tuber borchii</name>
    <name type="common">White truffle</name>
    <dbReference type="NCBI Taxonomy" id="42251"/>
    <lineage>
        <taxon>Eukaryota</taxon>
        <taxon>Fungi</taxon>
        <taxon>Dikarya</taxon>
        <taxon>Ascomycota</taxon>
        <taxon>Pezizomycotina</taxon>
        <taxon>Pezizomycetes</taxon>
        <taxon>Pezizales</taxon>
        <taxon>Tuberaceae</taxon>
        <taxon>Tuber</taxon>
    </lineage>
</organism>
<dbReference type="STRING" id="42251.A0A2T6ZDA3"/>
<evidence type="ECO:0000256" key="1">
    <source>
        <dbReference type="SAM" id="Coils"/>
    </source>
</evidence>
<gene>
    <name evidence="3" type="ORF">B9Z19DRAFT_1135115</name>
</gene>
<evidence type="ECO:0000313" key="4">
    <source>
        <dbReference type="Proteomes" id="UP000244722"/>
    </source>
</evidence>
<keyword evidence="4" id="KW-1185">Reference proteome</keyword>
<keyword evidence="1" id="KW-0175">Coiled coil</keyword>
<evidence type="ECO:0000256" key="2">
    <source>
        <dbReference type="SAM" id="MobiDB-lite"/>
    </source>
</evidence>
<sequence length="351" mass="38990">MNPGPHIRDEDGRRTEGEKLHQQFNKIVTCPSCKQGNAIKGTFIKGSAGNADKDGRRYRRFVCRPSGGCGASIGVTEFIKLCDKQKLVMAKDISTNMDPLSQIPTTTVTENYKESRNSHIPNASRMMAIPIDNTHFTATYEESRIPTSESESELQYHNWETGNLQPVTSRIQKLQTRLQDESVQRQRLEARISALENLIQEAGLQAKSQVLNPILVNQKRNSNMMLDSASDQSEEMETILNPHTCSSRETDHDVELAMHESPSTTASGHSIPTHTYIDKGKRPAYSVVARGPALVQARFKSTTIGMAQEIPTQSNVQSSRHHPTNPVGKNDSRNSASTPLYLAGVPNRRLI</sequence>
<reference evidence="3 4" key="1">
    <citation type="submission" date="2017-04" db="EMBL/GenBank/DDBJ databases">
        <title>Draft genome sequence of Tuber borchii Vittad., a whitish edible truffle.</title>
        <authorList>
            <consortium name="DOE Joint Genome Institute"/>
            <person name="Murat C."/>
            <person name="Kuo A."/>
            <person name="Barry K.W."/>
            <person name="Clum A."/>
            <person name="Dockter R.B."/>
            <person name="Fauchery L."/>
            <person name="Iotti M."/>
            <person name="Kohler A."/>
            <person name="Labutti K."/>
            <person name="Lindquist E.A."/>
            <person name="Lipzen A."/>
            <person name="Ohm R.A."/>
            <person name="Wang M."/>
            <person name="Grigoriev I.V."/>
            <person name="Zambonelli A."/>
            <person name="Martin F.M."/>
        </authorList>
    </citation>
    <scope>NUCLEOTIDE SEQUENCE [LARGE SCALE GENOMIC DNA]</scope>
    <source>
        <strain evidence="3 4">Tbo3840</strain>
    </source>
</reference>
<comment type="caution">
    <text evidence="3">The sequence shown here is derived from an EMBL/GenBank/DDBJ whole genome shotgun (WGS) entry which is preliminary data.</text>
</comment>
<feature type="region of interest" description="Disordered" evidence="2">
    <location>
        <begin position="310"/>
        <end position="351"/>
    </location>
</feature>
<protein>
    <submittedName>
        <fullName evidence="3">Uncharacterized protein</fullName>
    </submittedName>
</protein>
<accession>A0A2T6ZDA3</accession>
<evidence type="ECO:0000313" key="3">
    <source>
        <dbReference type="EMBL" id="PUU73477.1"/>
    </source>
</evidence>
<dbReference type="Proteomes" id="UP000244722">
    <property type="component" value="Unassembled WGS sequence"/>
</dbReference>
<feature type="coiled-coil region" evidence="1">
    <location>
        <begin position="171"/>
        <end position="205"/>
    </location>
</feature>
<dbReference type="AlphaFoldDB" id="A0A2T6ZDA3"/>
<proteinExistence type="predicted"/>